<keyword evidence="2" id="KW-1185">Reference proteome</keyword>
<dbReference type="Proteomes" id="UP000295292">
    <property type="component" value="Unassembled WGS sequence"/>
</dbReference>
<dbReference type="AlphaFoldDB" id="A0A4R6W4A9"/>
<evidence type="ECO:0000313" key="2">
    <source>
        <dbReference type="Proteomes" id="UP000295292"/>
    </source>
</evidence>
<proteinExistence type="predicted"/>
<sequence>MIYEVLLTLVIILLGFLAYVQSNRTGRIFLFQDAVDLRLSVCYAMDNEVSDAGSAMVKLRLELLFLSPQYKGICVEEIGFLRRKEVRLRQFNRLFFTAASTEARARELFILVDAARLAEIRLNGLELHIGGYLLSPELSKHAIYQKFIVFERPAILDNEEEKYLA</sequence>
<organism evidence="1 2">
    <name type="scientific">Sphingobacterium yanglingense</name>
    <dbReference type="NCBI Taxonomy" id="1437280"/>
    <lineage>
        <taxon>Bacteria</taxon>
        <taxon>Pseudomonadati</taxon>
        <taxon>Bacteroidota</taxon>
        <taxon>Sphingobacteriia</taxon>
        <taxon>Sphingobacteriales</taxon>
        <taxon>Sphingobacteriaceae</taxon>
        <taxon>Sphingobacterium</taxon>
    </lineage>
</organism>
<protein>
    <submittedName>
        <fullName evidence="1">Uncharacterized protein</fullName>
    </submittedName>
</protein>
<name>A0A4R6W4A9_9SPHI</name>
<dbReference type="EMBL" id="SNYV01000019">
    <property type="protein sequence ID" value="TDQ73404.1"/>
    <property type="molecule type" value="Genomic_DNA"/>
</dbReference>
<comment type="caution">
    <text evidence="1">The sequence shown here is derived from an EMBL/GenBank/DDBJ whole genome shotgun (WGS) entry which is preliminary data.</text>
</comment>
<dbReference type="OrthoDB" id="707562at2"/>
<evidence type="ECO:0000313" key="1">
    <source>
        <dbReference type="EMBL" id="TDQ73404.1"/>
    </source>
</evidence>
<gene>
    <name evidence="1" type="ORF">CLV99_4456</name>
</gene>
<reference evidence="1 2" key="1">
    <citation type="submission" date="2019-03" db="EMBL/GenBank/DDBJ databases">
        <title>Genomic Encyclopedia of Archaeal and Bacterial Type Strains, Phase II (KMG-II): from individual species to whole genera.</title>
        <authorList>
            <person name="Goeker M."/>
        </authorList>
    </citation>
    <scope>NUCLEOTIDE SEQUENCE [LARGE SCALE GENOMIC DNA]</scope>
    <source>
        <strain evidence="1 2">DSM 28353</strain>
    </source>
</reference>
<dbReference type="RefSeq" id="WP_133586588.1">
    <property type="nucleotide sequence ID" value="NZ_SNYV01000019.1"/>
</dbReference>
<accession>A0A4R6W4A9</accession>